<evidence type="ECO:0008006" key="4">
    <source>
        <dbReference type="Google" id="ProtNLM"/>
    </source>
</evidence>
<keyword evidence="3" id="KW-1185">Reference proteome</keyword>
<dbReference type="Proteomes" id="UP000193450">
    <property type="component" value="Chromosome"/>
</dbReference>
<sequence length="275" mass="29512">MVNVGINTSAFANVVTPFSPVGKQAVGLENAEAKEEVFSPVEEPAVVAAAFDDAETEASDETSQNRDDDKITDRREQQEQQQEQQQIRELAARDREVRAHEQAHASVGGKYAGSPSYTFERGPDGVNYAVGGEVPISLPSGGEDPQATLAAAEQVRRAALAPAEPSSQDRSIAATASQIANDARVEIAVEAREEQVASEESGDAAADDSDTVAAREAEQEKQAAEEARSEEQARQERLEELRAVARRSLQLSERLITLDNIQSQQSVGSVVDQLA</sequence>
<feature type="compositionally biased region" description="Polar residues" evidence="1">
    <location>
        <begin position="165"/>
        <end position="177"/>
    </location>
</feature>
<evidence type="ECO:0000313" key="3">
    <source>
        <dbReference type="Proteomes" id="UP000193450"/>
    </source>
</evidence>
<organism evidence="2 3">
    <name type="scientific">Oceanicoccus sagamiensis</name>
    <dbReference type="NCBI Taxonomy" id="716816"/>
    <lineage>
        <taxon>Bacteria</taxon>
        <taxon>Pseudomonadati</taxon>
        <taxon>Pseudomonadota</taxon>
        <taxon>Gammaproteobacteria</taxon>
        <taxon>Cellvibrionales</taxon>
        <taxon>Spongiibacteraceae</taxon>
        <taxon>Oceanicoccus</taxon>
    </lineage>
</organism>
<feature type="region of interest" description="Disordered" evidence="1">
    <location>
        <begin position="158"/>
        <end position="177"/>
    </location>
</feature>
<accession>A0A1X9N837</accession>
<feature type="region of interest" description="Disordered" evidence="1">
    <location>
        <begin position="190"/>
        <end position="236"/>
    </location>
</feature>
<reference evidence="2 3" key="1">
    <citation type="submission" date="2016-11" db="EMBL/GenBank/DDBJ databases">
        <title>Trade-off between light-utilization and light-protection in marine flavobacteria.</title>
        <authorList>
            <person name="Kumagai Y."/>
        </authorList>
    </citation>
    <scope>NUCLEOTIDE SEQUENCE [LARGE SCALE GENOMIC DNA]</scope>
    <source>
        <strain evidence="2 3">NBRC 107125</strain>
    </source>
</reference>
<feature type="compositionally biased region" description="Basic and acidic residues" evidence="1">
    <location>
        <begin position="213"/>
        <end position="236"/>
    </location>
</feature>
<dbReference type="AlphaFoldDB" id="A0A1X9N837"/>
<proteinExistence type="predicted"/>
<feature type="compositionally biased region" description="Acidic residues" evidence="1">
    <location>
        <begin position="196"/>
        <end position="210"/>
    </location>
</feature>
<protein>
    <recommendedName>
        <fullName evidence="4">Catalase</fullName>
    </recommendedName>
</protein>
<dbReference type="STRING" id="716816.BST96_08915"/>
<name>A0A1X9N837_9GAMM</name>
<evidence type="ECO:0000313" key="2">
    <source>
        <dbReference type="EMBL" id="ARN74230.1"/>
    </source>
</evidence>
<feature type="compositionally biased region" description="Basic and acidic residues" evidence="1">
    <location>
        <begin position="63"/>
        <end position="78"/>
    </location>
</feature>
<dbReference type="Pfam" id="PF12118">
    <property type="entry name" value="SprA-related"/>
    <property type="match status" value="1"/>
</dbReference>
<dbReference type="InterPro" id="IPR021973">
    <property type="entry name" value="SprA-related"/>
</dbReference>
<feature type="region of interest" description="Disordered" evidence="1">
    <location>
        <begin position="49"/>
        <end position="116"/>
    </location>
</feature>
<evidence type="ECO:0000256" key="1">
    <source>
        <dbReference type="SAM" id="MobiDB-lite"/>
    </source>
</evidence>
<dbReference type="RefSeq" id="WP_085758367.1">
    <property type="nucleotide sequence ID" value="NZ_CP019343.1"/>
</dbReference>
<gene>
    <name evidence="2" type="ORF">BST96_08915</name>
</gene>
<feature type="compositionally biased region" description="Basic and acidic residues" evidence="1">
    <location>
        <begin position="90"/>
        <end position="103"/>
    </location>
</feature>
<dbReference type="OrthoDB" id="9812722at2"/>
<dbReference type="KEGG" id="osg:BST96_08915"/>
<dbReference type="EMBL" id="CP019343">
    <property type="protein sequence ID" value="ARN74230.1"/>
    <property type="molecule type" value="Genomic_DNA"/>
</dbReference>